<feature type="compositionally biased region" description="Polar residues" evidence="1">
    <location>
        <begin position="59"/>
        <end position="68"/>
    </location>
</feature>
<feature type="region of interest" description="Disordered" evidence="1">
    <location>
        <begin position="369"/>
        <end position="398"/>
    </location>
</feature>
<dbReference type="InterPro" id="IPR010473">
    <property type="entry name" value="GTPase-bd"/>
</dbReference>
<dbReference type="SMART" id="SM01140">
    <property type="entry name" value="Drf_GBD"/>
    <property type="match status" value="1"/>
</dbReference>
<evidence type="ECO:0000313" key="3">
    <source>
        <dbReference type="EMBL" id="RUP44454.1"/>
    </source>
</evidence>
<dbReference type="GO" id="GO:1903475">
    <property type="term" value="P:mitotic actomyosin contractile ring assembly"/>
    <property type="evidence" value="ECO:0007669"/>
    <property type="project" value="TreeGrafter"/>
</dbReference>
<dbReference type="InterPro" id="IPR011989">
    <property type="entry name" value="ARM-like"/>
</dbReference>
<dbReference type="InterPro" id="IPR051661">
    <property type="entry name" value="Actin_filament_regulator"/>
</dbReference>
<feature type="region of interest" description="Disordered" evidence="1">
    <location>
        <begin position="1"/>
        <end position="137"/>
    </location>
</feature>
<evidence type="ECO:0000313" key="4">
    <source>
        <dbReference type="Proteomes" id="UP000268093"/>
    </source>
</evidence>
<sequence>MDLFGLGKKPSRRTPNGDQSQYANQSGSSHSSHQAGFPRSPTLPPRNLSPPPRGDSANALYNSSNQYPGNYDRGSFHSISSISDEYSPETRTPSDAASLRSSRSSTGTNTFSSITLPSDYGDPSVPNNSAMQRPSDREVEELFDKMLNRRGMVDPKARAQMGAFPIEKKWLMVSSDILVLGPGGVADKNTPEYYIRQFMDTDLRNVTPKLSAHLAVSLRTMPLSWVRHFIEMRGLQVISNALGTLNRKQNKKEADLQMEVEIIKCFKSLLNNRQNCIYPTPSFCQYTSLHPRRTVGRPRGHREPAVYLQPDIQYHLAAVPDAQARLRGPDLSHLVRGAHGPRPCPQGHGPAARTLPRLWQVRRLAQAARAHAGWQGQDGESSGGERRVQTDAGGGDGG</sequence>
<dbReference type="Pfam" id="PF06371">
    <property type="entry name" value="Drf_GBD"/>
    <property type="match status" value="1"/>
</dbReference>
<dbReference type="EMBL" id="RBNI01008903">
    <property type="protein sequence ID" value="RUP44454.1"/>
    <property type="molecule type" value="Genomic_DNA"/>
</dbReference>
<dbReference type="GO" id="GO:0031267">
    <property type="term" value="F:small GTPase binding"/>
    <property type="evidence" value="ECO:0007669"/>
    <property type="project" value="InterPro"/>
</dbReference>
<dbReference type="GO" id="GO:0051017">
    <property type="term" value="P:actin filament bundle assembly"/>
    <property type="evidence" value="ECO:0007669"/>
    <property type="project" value="TreeGrafter"/>
</dbReference>
<name>A0A433D0U4_9FUNG</name>
<gene>
    <name evidence="3" type="ORF">BC936DRAFT_149442</name>
</gene>
<proteinExistence type="predicted"/>
<dbReference type="GO" id="GO:0003779">
    <property type="term" value="F:actin binding"/>
    <property type="evidence" value="ECO:0007669"/>
    <property type="project" value="InterPro"/>
</dbReference>
<feature type="compositionally biased region" description="Pro residues" evidence="1">
    <location>
        <begin position="41"/>
        <end position="53"/>
    </location>
</feature>
<dbReference type="Gene3D" id="1.25.10.10">
    <property type="entry name" value="Leucine-rich Repeat Variant"/>
    <property type="match status" value="1"/>
</dbReference>
<feature type="compositionally biased region" description="Polar residues" evidence="1">
    <location>
        <begin position="77"/>
        <end position="93"/>
    </location>
</feature>
<dbReference type="PANTHER" id="PTHR47102:SF2">
    <property type="entry name" value="PROTEIN BNI1"/>
    <property type="match status" value="1"/>
</dbReference>
<dbReference type="SUPFAM" id="SSF48371">
    <property type="entry name" value="ARM repeat"/>
    <property type="match status" value="1"/>
</dbReference>
<dbReference type="InterPro" id="IPR016024">
    <property type="entry name" value="ARM-type_fold"/>
</dbReference>
<protein>
    <submittedName>
        <fullName evidence="3">Diaphanous GTPase-binding domain-containing protein</fullName>
    </submittedName>
</protein>
<feature type="domain" description="Formin GTPase-binding" evidence="2">
    <location>
        <begin position="131"/>
        <end position="295"/>
    </location>
</feature>
<organism evidence="3 4">
    <name type="scientific">Jimgerdemannia flammicorona</name>
    <dbReference type="NCBI Taxonomy" id="994334"/>
    <lineage>
        <taxon>Eukaryota</taxon>
        <taxon>Fungi</taxon>
        <taxon>Fungi incertae sedis</taxon>
        <taxon>Mucoromycota</taxon>
        <taxon>Mucoromycotina</taxon>
        <taxon>Endogonomycetes</taxon>
        <taxon>Endogonales</taxon>
        <taxon>Endogonaceae</taxon>
        <taxon>Jimgerdemannia</taxon>
    </lineage>
</organism>
<feature type="compositionally biased region" description="Low complexity" evidence="1">
    <location>
        <begin position="94"/>
        <end position="113"/>
    </location>
</feature>
<evidence type="ECO:0000259" key="2">
    <source>
        <dbReference type="SMART" id="SM01140"/>
    </source>
</evidence>
<comment type="caution">
    <text evidence="3">The sequence shown here is derived from an EMBL/GenBank/DDBJ whole genome shotgun (WGS) entry which is preliminary data.</text>
</comment>
<feature type="compositionally biased region" description="Low complexity" evidence="1">
    <location>
        <begin position="20"/>
        <end position="40"/>
    </location>
</feature>
<dbReference type="OrthoDB" id="1104827at2759"/>
<dbReference type="PANTHER" id="PTHR47102">
    <property type="entry name" value="PROTEIN BNI1"/>
    <property type="match status" value="1"/>
</dbReference>
<evidence type="ECO:0000256" key="1">
    <source>
        <dbReference type="SAM" id="MobiDB-lite"/>
    </source>
</evidence>
<reference evidence="3 4" key="1">
    <citation type="journal article" date="2018" name="New Phytol.">
        <title>Phylogenomics of Endogonaceae and evolution of mycorrhizas within Mucoromycota.</title>
        <authorList>
            <person name="Chang Y."/>
            <person name="Desiro A."/>
            <person name="Na H."/>
            <person name="Sandor L."/>
            <person name="Lipzen A."/>
            <person name="Clum A."/>
            <person name="Barry K."/>
            <person name="Grigoriev I.V."/>
            <person name="Martin F.M."/>
            <person name="Stajich J.E."/>
            <person name="Smith M.E."/>
            <person name="Bonito G."/>
            <person name="Spatafora J.W."/>
        </authorList>
    </citation>
    <scope>NUCLEOTIDE SEQUENCE [LARGE SCALE GENOMIC DNA]</scope>
    <source>
        <strain evidence="3 4">GMNB39</strain>
    </source>
</reference>
<keyword evidence="4" id="KW-1185">Reference proteome</keyword>
<dbReference type="GO" id="GO:0032153">
    <property type="term" value="C:cell division site"/>
    <property type="evidence" value="ECO:0007669"/>
    <property type="project" value="TreeGrafter"/>
</dbReference>
<dbReference type="GO" id="GO:0043332">
    <property type="term" value="C:mating projection tip"/>
    <property type="evidence" value="ECO:0007669"/>
    <property type="project" value="TreeGrafter"/>
</dbReference>
<dbReference type="AlphaFoldDB" id="A0A433D0U4"/>
<dbReference type="Proteomes" id="UP000268093">
    <property type="component" value="Unassembled WGS sequence"/>
</dbReference>
<accession>A0A433D0U4</accession>
<dbReference type="GO" id="GO:0051016">
    <property type="term" value="P:barbed-end actin filament capping"/>
    <property type="evidence" value="ECO:0007669"/>
    <property type="project" value="TreeGrafter"/>
</dbReference>